<protein>
    <recommendedName>
        <fullName evidence="4">acetyl-CoA C-acyltransferase</fullName>
        <ecNumber evidence="4">2.3.1.16</ecNumber>
    </recommendedName>
</protein>
<dbReference type="NCBIfam" id="TIGR01930">
    <property type="entry name" value="AcCoA-C-Actrans"/>
    <property type="match status" value="1"/>
</dbReference>
<comment type="similarity">
    <text evidence="1 6">Belongs to the thiolase-like superfamily. Thiolase family.</text>
</comment>
<dbReference type="GO" id="GO:0003988">
    <property type="term" value="F:acetyl-CoA C-acyltransferase activity"/>
    <property type="evidence" value="ECO:0007669"/>
    <property type="project" value="UniProtKB-EC"/>
</dbReference>
<evidence type="ECO:0000256" key="1">
    <source>
        <dbReference type="ARBA" id="ARBA00010982"/>
    </source>
</evidence>
<sequence>MDAYIVAGFRSPVGKAPKGGLRFTRPDDLAATVIKHTLSTIPQLDPSRVDDLIVGNAVPEAEQGMQMGRYISLLALPETVSGLTINRYCGSGLEAVAMAASKIHAGWADCIIAGGTESMSLVPVMGWKTALNYDIAKNHADYYLSMGLTAEQVAQQFKISREAQDAFALASHQKALKAQAEGIFDQEIVPIPVQETFFDPLSGKKKTKEYAVALDEGPRADTSLEALAKLKPVFAANGSVTAGNSSQTSDGAAFVVVMSERLVKELALQPIARMMSYATAGVEPRIMGIGPVAAIPKALKQAGLKLDDIEQVELNEAFAAQSLAVIQELGINPELVNPNGGAIALGHALGSTGARLSVQLLHEMRRRQQKYGMVTACVGGGQGVAGIYEFLN</sequence>
<dbReference type="RefSeq" id="WP_104709937.1">
    <property type="nucleotide sequence ID" value="NZ_PTRA01000001.1"/>
</dbReference>
<feature type="domain" description="Thiolase N-terminal" evidence="7">
    <location>
        <begin position="4"/>
        <end position="260"/>
    </location>
</feature>
<feature type="active site" description="Proton acceptor" evidence="5">
    <location>
        <position position="347"/>
    </location>
</feature>
<dbReference type="EC" id="2.3.1.16" evidence="4"/>
<feature type="active site" description="Proton acceptor" evidence="5">
    <location>
        <position position="377"/>
    </location>
</feature>
<evidence type="ECO:0000313" key="9">
    <source>
        <dbReference type="EMBL" id="PQA58756.1"/>
    </source>
</evidence>
<comment type="caution">
    <text evidence="9">The sequence shown here is derived from an EMBL/GenBank/DDBJ whole genome shotgun (WGS) entry which is preliminary data.</text>
</comment>
<keyword evidence="3 6" id="KW-0012">Acyltransferase</keyword>
<dbReference type="InterPro" id="IPR050215">
    <property type="entry name" value="Thiolase-like_sf_Thiolase"/>
</dbReference>
<dbReference type="InterPro" id="IPR002155">
    <property type="entry name" value="Thiolase"/>
</dbReference>
<evidence type="ECO:0000256" key="6">
    <source>
        <dbReference type="RuleBase" id="RU003557"/>
    </source>
</evidence>
<dbReference type="InterPro" id="IPR020610">
    <property type="entry name" value="Thiolase_AS"/>
</dbReference>
<dbReference type="GO" id="GO:0006635">
    <property type="term" value="P:fatty acid beta-oxidation"/>
    <property type="evidence" value="ECO:0007669"/>
    <property type="project" value="TreeGrafter"/>
</dbReference>
<dbReference type="Pfam" id="PF02803">
    <property type="entry name" value="Thiolase_C"/>
    <property type="match status" value="1"/>
</dbReference>
<dbReference type="PIRSF" id="PIRSF000429">
    <property type="entry name" value="Ac-CoA_Ac_transf"/>
    <property type="match status" value="1"/>
</dbReference>
<dbReference type="PROSITE" id="PS00099">
    <property type="entry name" value="THIOLASE_3"/>
    <property type="match status" value="1"/>
</dbReference>
<feature type="domain" description="Thiolase C-terminal" evidence="8">
    <location>
        <begin position="269"/>
        <end position="388"/>
    </location>
</feature>
<keyword evidence="2 6" id="KW-0808">Transferase</keyword>
<dbReference type="GO" id="GO:0010124">
    <property type="term" value="P:phenylacetate catabolic process"/>
    <property type="evidence" value="ECO:0007669"/>
    <property type="project" value="TreeGrafter"/>
</dbReference>
<dbReference type="GO" id="GO:0005737">
    <property type="term" value="C:cytoplasm"/>
    <property type="evidence" value="ECO:0007669"/>
    <property type="project" value="UniProtKB-ARBA"/>
</dbReference>
<evidence type="ECO:0000256" key="4">
    <source>
        <dbReference type="ARBA" id="ARBA00024073"/>
    </source>
</evidence>
<dbReference type="PROSITE" id="PS00098">
    <property type="entry name" value="THIOLASE_1"/>
    <property type="match status" value="1"/>
</dbReference>
<evidence type="ECO:0000256" key="3">
    <source>
        <dbReference type="ARBA" id="ARBA00023315"/>
    </source>
</evidence>
<dbReference type="InterPro" id="IPR020616">
    <property type="entry name" value="Thiolase_N"/>
</dbReference>
<feature type="active site" description="Acyl-thioester intermediate" evidence="5">
    <location>
        <position position="89"/>
    </location>
</feature>
<proteinExistence type="inferred from homology"/>
<evidence type="ECO:0000256" key="5">
    <source>
        <dbReference type="PIRSR" id="PIRSR000429-1"/>
    </source>
</evidence>
<dbReference type="AlphaFoldDB" id="A0A2S7IM81"/>
<dbReference type="CDD" id="cd00751">
    <property type="entry name" value="thiolase"/>
    <property type="match status" value="1"/>
</dbReference>
<evidence type="ECO:0000259" key="7">
    <source>
        <dbReference type="Pfam" id="PF00108"/>
    </source>
</evidence>
<dbReference type="OrthoDB" id="9764892at2"/>
<dbReference type="InterPro" id="IPR016039">
    <property type="entry name" value="Thiolase-like"/>
</dbReference>
<dbReference type="InterPro" id="IPR020617">
    <property type="entry name" value="Thiolase_C"/>
</dbReference>
<organism evidence="9 10">
    <name type="scientific">Siphonobacter curvatus</name>
    <dbReference type="NCBI Taxonomy" id="2094562"/>
    <lineage>
        <taxon>Bacteria</taxon>
        <taxon>Pseudomonadati</taxon>
        <taxon>Bacteroidota</taxon>
        <taxon>Cytophagia</taxon>
        <taxon>Cytophagales</taxon>
        <taxon>Cytophagaceae</taxon>
        <taxon>Siphonobacter</taxon>
    </lineage>
</organism>
<dbReference type="SUPFAM" id="SSF53901">
    <property type="entry name" value="Thiolase-like"/>
    <property type="match status" value="2"/>
</dbReference>
<reference evidence="10" key="1">
    <citation type="submission" date="2018-02" db="EMBL/GenBank/DDBJ databases">
        <title>Genome sequencing of Solimonas sp. HR-BB.</title>
        <authorList>
            <person name="Lee Y."/>
            <person name="Jeon C.O."/>
        </authorList>
    </citation>
    <scope>NUCLEOTIDE SEQUENCE [LARGE SCALE GENOMIC DNA]</scope>
    <source>
        <strain evidence="10">HR-U</strain>
    </source>
</reference>
<dbReference type="PANTHER" id="PTHR43853">
    <property type="entry name" value="3-KETOACYL-COA THIOLASE, PEROXISOMAL"/>
    <property type="match status" value="1"/>
</dbReference>
<dbReference type="EMBL" id="PTRA01000001">
    <property type="protein sequence ID" value="PQA58756.1"/>
    <property type="molecule type" value="Genomic_DNA"/>
</dbReference>
<dbReference type="PANTHER" id="PTHR43853:SF21">
    <property type="entry name" value="STEROID 3-KETOACYL-COA THIOLASE"/>
    <property type="match status" value="1"/>
</dbReference>
<dbReference type="InterPro" id="IPR020615">
    <property type="entry name" value="Thiolase_acyl_enz_int_AS"/>
</dbReference>
<gene>
    <name evidence="9" type="ORF">C5O19_03580</name>
</gene>
<dbReference type="FunFam" id="3.40.47.10:FF:000010">
    <property type="entry name" value="Acetyl-CoA acetyltransferase (Thiolase)"/>
    <property type="match status" value="1"/>
</dbReference>
<keyword evidence="10" id="KW-1185">Reference proteome</keyword>
<dbReference type="Pfam" id="PF00108">
    <property type="entry name" value="Thiolase_N"/>
    <property type="match status" value="1"/>
</dbReference>
<evidence type="ECO:0000313" key="10">
    <source>
        <dbReference type="Proteomes" id="UP000239590"/>
    </source>
</evidence>
<name>A0A2S7IM81_9BACT</name>
<evidence type="ECO:0000259" key="8">
    <source>
        <dbReference type="Pfam" id="PF02803"/>
    </source>
</evidence>
<dbReference type="Gene3D" id="3.40.47.10">
    <property type="match status" value="1"/>
</dbReference>
<accession>A0A2S7IM81</accession>
<evidence type="ECO:0000256" key="2">
    <source>
        <dbReference type="ARBA" id="ARBA00022679"/>
    </source>
</evidence>
<dbReference type="Proteomes" id="UP000239590">
    <property type="component" value="Unassembled WGS sequence"/>
</dbReference>